<keyword evidence="4" id="KW-1185">Reference proteome</keyword>
<dbReference type="PATRIC" id="fig|45056.6.peg.1965"/>
<dbReference type="KEGG" id="ladl:NCTC12735_01723"/>
<evidence type="ECO:0000256" key="1">
    <source>
        <dbReference type="SAM" id="Phobius"/>
    </source>
</evidence>
<sequence>MNNKKGFTLLELIVLMGIIAIVACVALLRVPQKEAFLADGFSDVLAQEIRFAQIMAIGLNQSYSIDVGNSALTIKNQAGTAVSNPETGSTLFSYPSGVSVSVASPYSIPLTIIFDPLGKPYNSSGLALTTAPIFTVTSGANTNTVTVYPETGFIE</sequence>
<dbReference type="STRING" id="45056.Lade_1903"/>
<reference evidence="3 5" key="2">
    <citation type="submission" date="2018-12" db="EMBL/GenBank/DDBJ databases">
        <authorList>
            <consortium name="Pathogen Informatics"/>
        </authorList>
    </citation>
    <scope>NUCLEOTIDE SEQUENCE [LARGE SCALE GENOMIC DNA]</scope>
    <source>
        <strain evidence="3 5">NCTC12735</strain>
        <plasmid evidence="5">24</plasmid>
    </source>
</reference>
<name>A0A0W0R0J2_9GAMM</name>
<dbReference type="InterPro" id="IPR045584">
    <property type="entry name" value="Pilin-like"/>
</dbReference>
<evidence type="ECO:0000313" key="3">
    <source>
        <dbReference type="EMBL" id="VEH86076.1"/>
    </source>
</evidence>
<dbReference type="OrthoDB" id="115249at2"/>
<keyword evidence="1" id="KW-0812">Transmembrane</keyword>
<dbReference type="Proteomes" id="UP000054859">
    <property type="component" value="Unassembled WGS sequence"/>
</dbReference>
<proteinExistence type="predicted"/>
<evidence type="ECO:0000313" key="4">
    <source>
        <dbReference type="Proteomes" id="UP000054859"/>
    </source>
</evidence>
<organism evidence="2 4">
    <name type="scientific">Legionella adelaidensis</name>
    <dbReference type="NCBI Taxonomy" id="45056"/>
    <lineage>
        <taxon>Bacteria</taxon>
        <taxon>Pseudomonadati</taxon>
        <taxon>Pseudomonadota</taxon>
        <taxon>Gammaproteobacteria</taxon>
        <taxon>Legionellales</taxon>
        <taxon>Legionellaceae</taxon>
        <taxon>Legionella</taxon>
    </lineage>
</organism>
<dbReference type="EMBL" id="LR134433">
    <property type="protein sequence ID" value="VEH86076.1"/>
    <property type="molecule type" value="Genomic_DNA"/>
</dbReference>
<dbReference type="InterPro" id="IPR012902">
    <property type="entry name" value="N_methyl_site"/>
</dbReference>
<keyword evidence="3" id="KW-0614">Plasmid</keyword>
<protein>
    <submittedName>
        <fullName evidence="3">Tfp pilus assembly protein FimT</fullName>
    </submittedName>
</protein>
<evidence type="ECO:0000313" key="5">
    <source>
        <dbReference type="Proteomes" id="UP000281170"/>
    </source>
</evidence>
<dbReference type="NCBIfam" id="TIGR02532">
    <property type="entry name" value="IV_pilin_GFxxxE"/>
    <property type="match status" value="1"/>
</dbReference>
<dbReference type="PROSITE" id="PS51257">
    <property type="entry name" value="PROKAR_LIPOPROTEIN"/>
    <property type="match status" value="1"/>
</dbReference>
<geneLocation type="plasmid" evidence="3 5">
    <name>24</name>
</geneLocation>
<keyword evidence="1" id="KW-1133">Transmembrane helix</keyword>
<evidence type="ECO:0000313" key="2">
    <source>
        <dbReference type="EMBL" id="KTC64609.1"/>
    </source>
</evidence>
<dbReference type="AlphaFoldDB" id="A0A0W0R0J2"/>
<gene>
    <name evidence="2" type="ORF">Lade_1903</name>
    <name evidence="3" type="ORF">NCTC12735_01723</name>
</gene>
<reference evidence="2 4" key="1">
    <citation type="submission" date="2015-11" db="EMBL/GenBank/DDBJ databases">
        <title>Identification of large and diverse effector repertoires of 38 Legionella species.</title>
        <authorList>
            <person name="Burstein D."/>
            <person name="Amaro F."/>
            <person name="Zusman T."/>
            <person name="Lifshitz Z."/>
            <person name="Cohen O."/>
            <person name="Gilbert J.A."/>
            <person name="Pupko T."/>
            <person name="Shuman H.A."/>
            <person name="Segal G."/>
        </authorList>
    </citation>
    <scope>NUCLEOTIDE SEQUENCE [LARGE SCALE GENOMIC DNA]</scope>
    <source>
        <strain evidence="2 4">1762-AUS-E</strain>
    </source>
</reference>
<dbReference type="RefSeq" id="WP_058462968.1">
    <property type="nucleotide sequence ID" value="NZ_CAAAHS010000001.1"/>
</dbReference>
<dbReference type="Proteomes" id="UP000281170">
    <property type="component" value="Plasmid 24"/>
</dbReference>
<accession>A0A0W0R0J2</accession>
<keyword evidence="1" id="KW-0472">Membrane</keyword>
<dbReference type="EMBL" id="LNKA01000019">
    <property type="protein sequence ID" value="KTC64609.1"/>
    <property type="molecule type" value="Genomic_DNA"/>
</dbReference>
<feature type="transmembrane region" description="Helical" evidence="1">
    <location>
        <begin position="6"/>
        <end position="28"/>
    </location>
</feature>
<dbReference type="Pfam" id="PF07963">
    <property type="entry name" value="N_methyl"/>
    <property type="match status" value="1"/>
</dbReference>
<dbReference type="SUPFAM" id="SSF54523">
    <property type="entry name" value="Pili subunits"/>
    <property type="match status" value="1"/>
</dbReference>